<reference evidence="1" key="1">
    <citation type="submission" date="2020-11" db="EMBL/GenBank/DDBJ databases">
        <authorList>
            <person name="Tran Van P."/>
        </authorList>
    </citation>
    <scope>NUCLEOTIDE SEQUENCE</scope>
</reference>
<organism evidence="1">
    <name type="scientific">Notodromas monacha</name>
    <dbReference type="NCBI Taxonomy" id="399045"/>
    <lineage>
        <taxon>Eukaryota</taxon>
        <taxon>Metazoa</taxon>
        <taxon>Ecdysozoa</taxon>
        <taxon>Arthropoda</taxon>
        <taxon>Crustacea</taxon>
        <taxon>Oligostraca</taxon>
        <taxon>Ostracoda</taxon>
        <taxon>Podocopa</taxon>
        <taxon>Podocopida</taxon>
        <taxon>Cypridocopina</taxon>
        <taxon>Cypridoidea</taxon>
        <taxon>Cyprididae</taxon>
        <taxon>Notodromas</taxon>
    </lineage>
</organism>
<dbReference type="Proteomes" id="UP000678499">
    <property type="component" value="Unassembled WGS sequence"/>
</dbReference>
<evidence type="ECO:0000313" key="1">
    <source>
        <dbReference type="EMBL" id="CAD7284171.1"/>
    </source>
</evidence>
<accession>A0A7R9C1H9</accession>
<keyword evidence="2" id="KW-1185">Reference proteome</keyword>
<protein>
    <submittedName>
        <fullName evidence="1">Uncharacterized protein</fullName>
    </submittedName>
</protein>
<dbReference type="EMBL" id="OA889225">
    <property type="protein sequence ID" value="CAD7284171.1"/>
    <property type="molecule type" value="Genomic_DNA"/>
</dbReference>
<proteinExistence type="predicted"/>
<gene>
    <name evidence="1" type="ORF">NMOB1V02_LOCUS11778</name>
</gene>
<evidence type="ECO:0000313" key="2">
    <source>
        <dbReference type="Proteomes" id="UP000678499"/>
    </source>
</evidence>
<name>A0A7R9C1H9_9CRUS</name>
<sequence length="37" mass="4103">MEFGSQARGTFTCRAATMWFAPGRRLLACTAPKLAKR</sequence>
<dbReference type="AlphaFoldDB" id="A0A7R9C1H9"/>
<dbReference type="EMBL" id="CAJPEX010007188">
    <property type="protein sequence ID" value="CAG0924323.1"/>
    <property type="molecule type" value="Genomic_DNA"/>
</dbReference>